<dbReference type="EMBL" id="JAUSUT010000001">
    <property type="protein sequence ID" value="MDQ0382003.1"/>
    <property type="molecule type" value="Genomic_DNA"/>
</dbReference>
<feature type="domain" description="NlpC/P60" evidence="7">
    <location>
        <begin position="207"/>
        <end position="330"/>
    </location>
</feature>
<dbReference type="Gene3D" id="3.90.1720.10">
    <property type="entry name" value="endopeptidase domain like (from Nostoc punctiforme)"/>
    <property type="match status" value="1"/>
</dbReference>
<dbReference type="InterPro" id="IPR038765">
    <property type="entry name" value="Papain-like_cys_pep_sf"/>
</dbReference>
<reference evidence="8 9" key="1">
    <citation type="submission" date="2023-07" db="EMBL/GenBank/DDBJ databases">
        <title>Sequencing the genomes of 1000 actinobacteria strains.</title>
        <authorList>
            <person name="Klenk H.-P."/>
        </authorList>
    </citation>
    <scope>NUCLEOTIDE SEQUENCE [LARGE SCALE GENOMIC DNA]</scope>
    <source>
        <strain evidence="8 9">DSM 45805</strain>
    </source>
</reference>
<sequence>MALAIGTAIPVANAQPPADPQAQYEQLSEEAAKADEDLLKAQDDLERRNAELDQANADLAAATASQQQAAAAVEQARVEVDRVAAEAFQGGATSSRMSAVMSSGSVQNFLDRMSALGVLAEQQNGALNALNAALAQADLVRADMQGAQERAAAARDAAAKLTEDIRQHKTTLNARVAQVRQALQRLSPATRQAMGTVKDTGSYLGPPGAANTALQAALAKRGSEYEWGADGPSEFDCSGLTMWAYRAAGISLPHSSRSQYTLGRPVAQSELQPGDLVFYDDGTGNPAAIHHVGMYVGDGKMVDAPTEGQLVDVRSVRGDGHYIGARRIVG</sequence>
<keyword evidence="9" id="KW-1185">Reference proteome</keyword>
<dbReference type="GO" id="GO:0016787">
    <property type="term" value="F:hydrolase activity"/>
    <property type="evidence" value="ECO:0007669"/>
    <property type="project" value="UniProtKB-KW"/>
</dbReference>
<evidence type="ECO:0000256" key="5">
    <source>
        <dbReference type="SAM" id="Coils"/>
    </source>
</evidence>
<keyword evidence="2" id="KW-0645">Protease</keyword>
<dbReference type="InterPro" id="IPR051202">
    <property type="entry name" value="Peptidase_C40"/>
</dbReference>
<dbReference type="PANTHER" id="PTHR47053:SF1">
    <property type="entry name" value="MUREIN DD-ENDOPEPTIDASE MEPH-RELATED"/>
    <property type="match status" value="1"/>
</dbReference>
<feature type="region of interest" description="Disordered" evidence="6">
    <location>
        <begin position="1"/>
        <end position="30"/>
    </location>
</feature>
<name>A0ABU0F3D5_9PSEU</name>
<dbReference type="SUPFAM" id="SSF54001">
    <property type="entry name" value="Cysteine proteinases"/>
    <property type="match status" value="1"/>
</dbReference>
<keyword evidence="4" id="KW-0788">Thiol protease</keyword>
<evidence type="ECO:0000256" key="6">
    <source>
        <dbReference type="SAM" id="MobiDB-lite"/>
    </source>
</evidence>
<dbReference type="InterPro" id="IPR000064">
    <property type="entry name" value="NLP_P60_dom"/>
</dbReference>
<comment type="similarity">
    <text evidence="1">Belongs to the peptidase C40 family.</text>
</comment>
<dbReference type="Proteomes" id="UP001229651">
    <property type="component" value="Unassembled WGS sequence"/>
</dbReference>
<gene>
    <name evidence="8" type="ORF">FB470_005997</name>
</gene>
<dbReference type="Pfam" id="PF00877">
    <property type="entry name" value="NLPC_P60"/>
    <property type="match status" value="1"/>
</dbReference>
<feature type="compositionally biased region" description="Low complexity" evidence="6">
    <location>
        <begin position="10"/>
        <end position="26"/>
    </location>
</feature>
<dbReference type="RefSeq" id="WP_306996838.1">
    <property type="nucleotide sequence ID" value="NZ_JAUSUT010000001.1"/>
</dbReference>
<keyword evidence="3 8" id="KW-0378">Hydrolase</keyword>
<evidence type="ECO:0000256" key="1">
    <source>
        <dbReference type="ARBA" id="ARBA00007074"/>
    </source>
</evidence>
<evidence type="ECO:0000313" key="9">
    <source>
        <dbReference type="Proteomes" id="UP001229651"/>
    </source>
</evidence>
<evidence type="ECO:0000256" key="2">
    <source>
        <dbReference type="ARBA" id="ARBA00022670"/>
    </source>
</evidence>
<evidence type="ECO:0000259" key="7">
    <source>
        <dbReference type="PROSITE" id="PS51935"/>
    </source>
</evidence>
<dbReference type="PANTHER" id="PTHR47053">
    <property type="entry name" value="MUREIN DD-ENDOPEPTIDASE MEPH-RELATED"/>
    <property type="match status" value="1"/>
</dbReference>
<evidence type="ECO:0000256" key="4">
    <source>
        <dbReference type="ARBA" id="ARBA00022807"/>
    </source>
</evidence>
<protein>
    <submittedName>
        <fullName evidence="8">Cell wall-associated NlpC family hydrolase</fullName>
    </submittedName>
</protein>
<keyword evidence="5" id="KW-0175">Coiled coil</keyword>
<evidence type="ECO:0000313" key="8">
    <source>
        <dbReference type="EMBL" id="MDQ0382003.1"/>
    </source>
</evidence>
<dbReference type="PROSITE" id="PS51935">
    <property type="entry name" value="NLPC_P60"/>
    <property type="match status" value="1"/>
</dbReference>
<organism evidence="8 9">
    <name type="scientific">Amycolatopsis thermophila</name>
    <dbReference type="NCBI Taxonomy" id="206084"/>
    <lineage>
        <taxon>Bacteria</taxon>
        <taxon>Bacillati</taxon>
        <taxon>Actinomycetota</taxon>
        <taxon>Actinomycetes</taxon>
        <taxon>Pseudonocardiales</taxon>
        <taxon>Pseudonocardiaceae</taxon>
        <taxon>Amycolatopsis</taxon>
    </lineage>
</organism>
<evidence type="ECO:0000256" key="3">
    <source>
        <dbReference type="ARBA" id="ARBA00022801"/>
    </source>
</evidence>
<proteinExistence type="inferred from homology"/>
<accession>A0ABU0F3D5</accession>
<comment type="caution">
    <text evidence="8">The sequence shown here is derived from an EMBL/GenBank/DDBJ whole genome shotgun (WGS) entry which is preliminary data.</text>
</comment>
<feature type="coiled-coil region" evidence="5">
    <location>
        <begin position="130"/>
        <end position="171"/>
    </location>
</feature>